<evidence type="ECO:0000256" key="4">
    <source>
        <dbReference type="ARBA" id="ARBA00022840"/>
    </source>
</evidence>
<reference evidence="6" key="1">
    <citation type="submission" date="2022-11" db="EMBL/GenBank/DDBJ databases">
        <authorList>
            <person name="Petersen C."/>
        </authorList>
    </citation>
    <scope>NUCLEOTIDE SEQUENCE</scope>
    <source>
        <strain evidence="6">IBT 34128</strain>
    </source>
</reference>
<comment type="caution">
    <text evidence="6">The sequence shown here is derived from an EMBL/GenBank/DDBJ whole genome shotgun (WGS) entry which is preliminary data.</text>
</comment>
<dbReference type="AlphaFoldDB" id="A0A9W9FKF0"/>
<protein>
    <submittedName>
        <fullName evidence="6">Kinase domain containing protein</fullName>
    </submittedName>
</protein>
<dbReference type="PROSITE" id="PS00108">
    <property type="entry name" value="PROTEIN_KINASE_ST"/>
    <property type="match status" value="1"/>
</dbReference>
<keyword evidence="2" id="KW-0547">Nucleotide-binding</keyword>
<dbReference type="InterPro" id="IPR051681">
    <property type="entry name" value="Ser/Thr_Kinases-Pseudokinases"/>
</dbReference>
<keyword evidence="3 6" id="KW-0418">Kinase</keyword>
<accession>A0A9W9FKF0</accession>
<dbReference type="EMBL" id="JAPMSZ010000005">
    <property type="protein sequence ID" value="KAJ5101750.1"/>
    <property type="molecule type" value="Genomic_DNA"/>
</dbReference>
<dbReference type="GO" id="GO:0005524">
    <property type="term" value="F:ATP binding"/>
    <property type="evidence" value="ECO:0007669"/>
    <property type="project" value="UniProtKB-KW"/>
</dbReference>
<keyword evidence="7" id="KW-1185">Reference proteome</keyword>
<dbReference type="InterPro" id="IPR011009">
    <property type="entry name" value="Kinase-like_dom_sf"/>
</dbReference>
<name>A0A9W9FKF0_9EURO</name>
<dbReference type="Pfam" id="PF00069">
    <property type="entry name" value="Pkinase"/>
    <property type="match status" value="1"/>
</dbReference>
<dbReference type="SUPFAM" id="SSF56112">
    <property type="entry name" value="Protein kinase-like (PK-like)"/>
    <property type="match status" value="1"/>
</dbReference>
<evidence type="ECO:0000256" key="2">
    <source>
        <dbReference type="ARBA" id="ARBA00022741"/>
    </source>
</evidence>
<dbReference type="GeneID" id="81393722"/>
<dbReference type="RefSeq" id="XP_056512581.1">
    <property type="nucleotide sequence ID" value="XM_056654554.1"/>
</dbReference>
<dbReference type="InterPro" id="IPR008271">
    <property type="entry name" value="Ser/Thr_kinase_AS"/>
</dbReference>
<keyword evidence="4" id="KW-0067">ATP-binding</keyword>
<evidence type="ECO:0000313" key="6">
    <source>
        <dbReference type="EMBL" id="KAJ5101750.1"/>
    </source>
</evidence>
<evidence type="ECO:0000256" key="1">
    <source>
        <dbReference type="ARBA" id="ARBA00022679"/>
    </source>
</evidence>
<evidence type="ECO:0000256" key="3">
    <source>
        <dbReference type="ARBA" id="ARBA00022777"/>
    </source>
</evidence>
<reference evidence="6" key="2">
    <citation type="journal article" date="2023" name="IMA Fungus">
        <title>Comparative genomic study of the Penicillium genus elucidates a diverse pangenome and 15 lateral gene transfer events.</title>
        <authorList>
            <person name="Petersen C."/>
            <person name="Sorensen T."/>
            <person name="Nielsen M.R."/>
            <person name="Sondergaard T.E."/>
            <person name="Sorensen J.L."/>
            <person name="Fitzpatrick D.A."/>
            <person name="Frisvad J.C."/>
            <person name="Nielsen K.L."/>
        </authorList>
    </citation>
    <scope>NUCLEOTIDE SEQUENCE</scope>
    <source>
        <strain evidence="6">IBT 34128</strain>
    </source>
</reference>
<dbReference type="PROSITE" id="PS50011">
    <property type="entry name" value="PROTEIN_KINASE_DOM"/>
    <property type="match status" value="1"/>
</dbReference>
<proteinExistence type="predicted"/>
<dbReference type="PANTHER" id="PTHR44329:SF288">
    <property type="entry name" value="MITOGEN-ACTIVATED PROTEIN KINASE KINASE KINASE 20"/>
    <property type="match status" value="1"/>
</dbReference>
<dbReference type="Proteomes" id="UP001141434">
    <property type="component" value="Unassembled WGS sequence"/>
</dbReference>
<dbReference type="SMART" id="SM00220">
    <property type="entry name" value="S_TKc"/>
    <property type="match status" value="1"/>
</dbReference>
<dbReference type="InterPro" id="IPR000719">
    <property type="entry name" value="Prot_kinase_dom"/>
</dbReference>
<dbReference type="GO" id="GO:0004674">
    <property type="term" value="F:protein serine/threonine kinase activity"/>
    <property type="evidence" value="ECO:0007669"/>
    <property type="project" value="TreeGrafter"/>
</dbReference>
<dbReference type="Gene3D" id="1.10.510.10">
    <property type="entry name" value="Transferase(Phosphotransferase) domain 1"/>
    <property type="match status" value="1"/>
</dbReference>
<gene>
    <name evidence="6" type="ORF">NUU61_003972</name>
</gene>
<dbReference type="OrthoDB" id="1668230at2759"/>
<evidence type="ECO:0000313" key="7">
    <source>
        <dbReference type="Proteomes" id="UP001141434"/>
    </source>
</evidence>
<sequence length="332" mass="37066">MALTLLSQTLRRFLSVCYILKDWTEIAFISPLLRLIHGPTSHDIEAGPQYDYEANENEHGKVETISRDAQGQFISGGLTGIVELLGDGTVLKSPFPGAEIEDHVLDIAKEASIYHRVGPHERLVQIFGHSRDGLILEYMKNGDLKTYLQAQSSIPMSLKLKWAYQTAQAVSLLHINGIIHCDIKPRNFLLDTNLNIKIIDFSGSSLDGSKPASGEGTRFYLPRHWRDPPTVATDLFALGSTLYEVFHGTSPYEEIPSDQVEVLFKQKEFPNVSAIPCGQIIKQCWLSQVDSAEHVQAFIRDIVRSKLNDDCIPHLDGLDIARGMLIDQVGYP</sequence>
<evidence type="ECO:0000259" key="5">
    <source>
        <dbReference type="PROSITE" id="PS50011"/>
    </source>
</evidence>
<organism evidence="6 7">
    <name type="scientific">Penicillium alfredii</name>
    <dbReference type="NCBI Taxonomy" id="1506179"/>
    <lineage>
        <taxon>Eukaryota</taxon>
        <taxon>Fungi</taxon>
        <taxon>Dikarya</taxon>
        <taxon>Ascomycota</taxon>
        <taxon>Pezizomycotina</taxon>
        <taxon>Eurotiomycetes</taxon>
        <taxon>Eurotiomycetidae</taxon>
        <taxon>Eurotiales</taxon>
        <taxon>Aspergillaceae</taxon>
        <taxon>Penicillium</taxon>
    </lineage>
</organism>
<dbReference type="PANTHER" id="PTHR44329">
    <property type="entry name" value="SERINE/THREONINE-PROTEIN KINASE TNNI3K-RELATED"/>
    <property type="match status" value="1"/>
</dbReference>
<keyword evidence="1" id="KW-0808">Transferase</keyword>
<feature type="domain" description="Protein kinase" evidence="5">
    <location>
        <begin position="68"/>
        <end position="332"/>
    </location>
</feature>